<keyword evidence="1" id="KW-1133">Transmembrane helix</keyword>
<evidence type="ECO:0000313" key="3">
    <source>
        <dbReference type="Proteomes" id="UP000290545"/>
    </source>
</evidence>
<keyword evidence="1" id="KW-0812">Transmembrane</keyword>
<protein>
    <submittedName>
        <fullName evidence="2">DUF983 domain-containing protein</fullName>
    </submittedName>
</protein>
<proteinExistence type="predicted"/>
<dbReference type="AlphaFoldDB" id="A0A4Q1D4F0"/>
<dbReference type="EMBL" id="SDHZ01000002">
    <property type="protein sequence ID" value="RXK83218.1"/>
    <property type="molecule type" value="Genomic_DNA"/>
</dbReference>
<evidence type="ECO:0000256" key="1">
    <source>
        <dbReference type="SAM" id="Phobius"/>
    </source>
</evidence>
<gene>
    <name evidence="2" type="ORF">ESB13_13965</name>
</gene>
<name>A0A4Q1D4F0_9BACT</name>
<dbReference type="OrthoDB" id="9790326at2"/>
<evidence type="ECO:0000313" key="2">
    <source>
        <dbReference type="EMBL" id="RXK83218.1"/>
    </source>
</evidence>
<organism evidence="2 3">
    <name type="scientific">Filimonas effusa</name>
    <dbReference type="NCBI Taxonomy" id="2508721"/>
    <lineage>
        <taxon>Bacteria</taxon>
        <taxon>Pseudomonadati</taxon>
        <taxon>Bacteroidota</taxon>
        <taxon>Chitinophagia</taxon>
        <taxon>Chitinophagales</taxon>
        <taxon>Chitinophagaceae</taxon>
        <taxon>Filimonas</taxon>
    </lineage>
</organism>
<dbReference type="RefSeq" id="WP_129004273.1">
    <property type="nucleotide sequence ID" value="NZ_SDHZ01000002.1"/>
</dbReference>
<dbReference type="Pfam" id="PF06170">
    <property type="entry name" value="DUF983"/>
    <property type="match status" value="1"/>
</dbReference>
<dbReference type="Proteomes" id="UP000290545">
    <property type="component" value="Unassembled WGS sequence"/>
</dbReference>
<keyword evidence="1" id="KW-0472">Membrane</keyword>
<reference evidence="2 3" key="1">
    <citation type="submission" date="2019-01" db="EMBL/GenBank/DDBJ databases">
        <title>Filimonas sp. strain TTM-71.</title>
        <authorList>
            <person name="Chen W.-M."/>
        </authorList>
    </citation>
    <scope>NUCLEOTIDE SEQUENCE [LARGE SCALE GENOMIC DNA]</scope>
    <source>
        <strain evidence="2 3">TTM-71</strain>
    </source>
</reference>
<feature type="transmembrane region" description="Helical" evidence="1">
    <location>
        <begin position="73"/>
        <end position="96"/>
    </location>
</feature>
<feature type="transmembrane region" description="Helical" evidence="1">
    <location>
        <begin position="103"/>
        <end position="121"/>
    </location>
</feature>
<dbReference type="InterPro" id="IPR009325">
    <property type="entry name" value="DUF983"/>
</dbReference>
<comment type="caution">
    <text evidence="2">The sequence shown here is derived from an EMBL/GenBank/DDBJ whole genome shotgun (WGS) entry which is preliminary data.</text>
</comment>
<accession>A0A4Q1D4F0</accession>
<keyword evidence="3" id="KW-1185">Reference proteome</keyword>
<sequence length="159" mass="18552">MENIGTMNDHVSKDKKPGPLSLLKCKCPRCRTGNMFEGSNPWDLKKTMKMRKECPVCKQPFNLEVGFYYGSSYISYALTIALSVATFAAWWVLIGFSLDDNRIFYWLIFNGIFLLALQPYLMRLARTGWLAFFVRYDRNWRTNAPAKVERTNEAHESNW</sequence>